<evidence type="ECO:0000256" key="8">
    <source>
        <dbReference type="ARBA" id="ARBA00023098"/>
    </source>
</evidence>
<evidence type="ECO:0000256" key="2">
    <source>
        <dbReference type="ARBA" id="ARBA00008467"/>
    </source>
</evidence>
<dbReference type="Gene3D" id="3.40.47.10">
    <property type="match status" value="1"/>
</dbReference>
<reference evidence="18 19" key="1">
    <citation type="submission" date="2020-08" db="EMBL/GenBank/DDBJ databases">
        <title>Sequencing the genomes of 1000 actinobacteria strains.</title>
        <authorList>
            <person name="Klenk H.-P."/>
        </authorList>
    </citation>
    <scope>NUCLEOTIDE SEQUENCE [LARGE SCALE GENOMIC DNA]</scope>
    <source>
        <strain evidence="18 19">DSM 45584</strain>
    </source>
</reference>
<evidence type="ECO:0000256" key="10">
    <source>
        <dbReference type="ARBA" id="ARBA00023315"/>
    </source>
</evidence>
<comment type="similarity">
    <text evidence="2 14 16">Belongs to the thiolase-like superfamily. Beta-ketoacyl-ACP synthases family.</text>
</comment>
<keyword evidence="7" id="KW-0276">Fatty acid metabolism</keyword>
<dbReference type="InterPro" id="IPR020841">
    <property type="entry name" value="PKS_Beta-ketoAc_synthase_dom"/>
</dbReference>
<keyword evidence="8" id="KW-0443">Lipid metabolism</keyword>
<evidence type="ECO:0000259" key="17">
    <source>
        <dbReference type="PROSITE" id="PS52004"/>
    </source>
</evidence>
<dbReference type="GO" id="GO:0004315">
    <property type="term" value="F:3-oxoacyl-[acyl-carrier-protein] synthase activity"/>
    <property type="evidence" value="ECO:0007669"/>
    <property type="project" value="UniProtKB-EC"/>
</dbReference>
<dbReference type="RefSeq" id="WP_184722945.1">
    <property type="nucleotide sequence ID" value="NZ_JACHIW010000001.1"/>
</dbReference>
<evidence type="ECO:0000256" key="7">
    <source>
        <dbReference type="ARBA" id="ARBA00022832"/>
    </source>
</evidence>
<keyword evidence="10 14" id="KW-0012">Acyltransferase</keyword>
<dbReference type="InterPro" id="IPR014031">
    <property type="entry name" value="Ketoacyl_synth_C"/>
</dbReference>
<evidence type="ECO:0000256" key="15">
    <source>
        <dbReference type="PIRSR" id="PIRSR000447-1"/>
    </source>
</evidence>
<name>A0A840PRG9_9PSEU</name>
<comment type="function">
    <text evidence="11 14">Involved in the type II fatty acid elongation cycle. Catalyzes the elongation of a wide range of acyl-ACP by the addition of two carbons from malonyl-ACP to an acyl acceptor. Can efficiently catalyze the conversion of palmitoleoyl-ACP (cis-hexadec-9-enoyl-ACP) to cis-vaccenoyl-ACP (cis-octadec-11-enoyl-ACP), an essential step in the thermal regulation of fatty acid composition.</text>
</comment>
<dbReference type="EC" id="2.3.1.179" evidence="3 14"/>
<dbReference type="SUPFAM" id="SSF53901">
    <property type="entry name" value="Thiolase-like"/>
    <property type="match status" value="2"/>
</dbReference>
<evidence type="ECO:0000313" key="19">
    <source>
        <dbReference type="Proteomes" id="UP000584374"/>
    </source>
</evidence>
<evidence type="ECO:0000256" key="9">
    <source>
        <dbReference type="ARBA" id="ARBA00023160"/>
    </source>
</evidence>
<comment type="catalytic activity">
    <reaction evidence="12 14">
        <text>(9Z)-hexadecenoyl-[ACP] + malonyl-[ACP] + H(+) = 3-oxo-(11Z)-octadecenoyl-[ACP] + holo-[ACP] + CO2</text>
        <dbReference type="Rhea" id="RHEA:55040"/>
        <dbReference type="Rhea" id="RHEA-COMP:9623"/>
        <dbReference type="Rhea" id="RHEA-COMP:9685"/>
        <dbReference type="Rhea" id="RHEA-COMP:10800"/>
        <dbReference type="Rhea" id="RHEA-COMP:14074"/>
        <dbReference type="ChEBI" id="CHEBI:15378"/>
        <dbReference type="ChEBI" id="CHEBI:16526"/>
        <dbReference type="ChEBI" id="CHEBI:64479"/>
        <dbReference type="ChEBI" id="CHEBI:78449"/>
        <dbReference type="ChEBI" id="CHEBI:83989"/>
        <dbReference type="ChEBI" id="CHEBI:138538"/>
        <dbReference type="EC" id="2.3.1.179"/>
    </reaction>
</comment>
<dbReference type="GO" id="GO:0030497">
    <property type="term" value="P:fatty acid elongation"/>
    <property type="evidence" value="ECO:0007669"/>
    <property type="project" value="UniProtKB-ARBA"/>
</dbReference>
<dbReference type="SMART" id="SM00825">
    <property type="entry name" value="PKS_KS"/>
    <property type="match status" value="1"/>
</dbReference>
<dbReference type="Proteomes" id="UP000584374">
    <property type="component" value="Unassembled WGS sequence"/>
</dbReference>
<accession>A0A840PRG9</accession>
<evidence type="ECO:0000256" key="11">
    <source>
        <dbReference type="ARBA" id="ARBA00024006"/>
    </source>
</evidence>
<keyword evidence="6 14" id="KW-0808">Transferase</keyword>
<dbReference type="PIRSF" id="PIRSF000447">
    <property type="entry name" value="KAS_II"/>
    <property type="match status" value="1"/>
</dbReference>
<dbReference type="PANTHER" id="PTHR11712:SF336">
    <property type="entry name" value="3-OXOACYL-[ACYL-CARRIER-PROTEIN] SYNTHASE, MITOCHONDRIAL"/>
    <property type="match status" value="1"/>
</dbReference>
<sequence length="414" mass="42834">MTVDVVITGLGATTPLGGDVASTWDGLINGATGIRRLEAEWVDRFDLPAKIGAPLLVDPSEVLPRVQLRRMDRCEAIAVIAAREAWADAGFELPTDDTESVDPDRLGVSLGTGIGGPLTLLQQDDLLESGGLRKVSPLTVPMLMPNGPAAMVSLDVRARAGVHSPASACASGAEGLAKGWDMIRQGLADVVVAGGAEACIHPITIAGFAQARTLSTRNDDPDRASRPFDVERDGFVMGEGAGVVILESAEHAKARGARIYGRLAGVGITSDAYHITGSHPDGAGQVRAMQRALHTADLQPSDIGHINAHATSTVVGDVGEANSVRKVLGDSAVVTAPKGSLGHLVGGAGAVESIMTILSLQQGIIPATRNLETIDPKVELDVVADKPRHVEQTAAINNAFGFGGHNVALAFARA</sequence>
<evidence type="ECO:0000313" key="18">
    <source>
        <dbReference type="EMBL" id="MBB5152902.1"/>
    </source>
</evidence>
<evidence type="ECO:0000256" key="5">
    <source>
        <dbReference type="ARBA" id="ARBA00022516"/>
    </source>
</evidence>
<keyword evidence="19" id="KW-1185">Reference proteome</keyword>
<dbReference type="EMBL" id="JACHIW010000001">
    <property type="protein sequence ID" value="MBB5152902.1"/>
    <property type="molecule type" value="Genomic_DNA"/>
</dbReference>
<evidence type="ECO:0000256" key="12">
    <source>
        <dbReference type="ARBA" id="ARBA00047318"/>
    </source>
</evidence>
<protein>
    <recommendedName>
        <fullName evidence="4 14">3-oxoacyl-[acyl-carrier-protein] synthase 2</fullName>
        <ecNumber evidence="3 14">2.3.1.179</ecNumber>
    </recommendedName>
</protein>
<comment type="catalytic activity">
    <reaction evidence="13 14">
        <text>a fatty acyl-[ACP] + malonyl-[ACP] + H(+) = a 3-oxoacyl-[ACP] + holo-[ACP] + CO2</text>
        <dbReference type="Rhea" id="RHEA:22836"/>
        <dbReference type="Rhea" id="RHEA-COMP:9623"/>
        <dbReference type="Rhea" id="RHEA-COMP:9685"/>
        <dbReference type="Rhea" id="RHEA-COMP:9916"/>
        <dbReference type="Rhea" id="RHEA-COMP:14125"/>
        <dbReference type="ChEBI" id="CHEBI:15378"/>
        <dbReference type="ChEBI" id="CHEBI:16526"/>
        <dbReference type="ChEBI" id="CHEBI:64479"/>
        <dbReference type="ChEBI" id="CHEBI:78449"/>
        <dbReference type="ChEBI" id="CHEBI:78776"/>
        <dbReference type="ChEBI" id="CHEBI:138651"/>
    </reaction>
</comment>
<comment type="pathway">
    <text evidence="1 14">Lipid metabolism; fatty acid biosynthesis.</text>
</comment>
<evidence type="ECO:0000256" key="4">
    <source>
        <dbReference type="ARBA" id="ARBA00014657"/>
    </source>
</evidence>
<comment type="caution">
    <text evidence="18">The sequence shown here is derived from an EMBL/GenBank/DDBJ whole genome shotgun (WGS) entry which is preliminary data.</text>
</comment>
<dbReference type="GO" id="GO:0005829">
    <property type="term" value="C:cytosol"/>
    <property type="evidence" value="ECO:0007669"/>
    <property type="project" value="TreeGrafter"/>
</dbReference>
<dbReference type="InterPro" id="IPR014030">
    <property type="entry name" value="Ketoacyl_synth_N"/>
</dbReference>
<dbReference type="FunFam" id="3.40.47.10:FF:000018">
    <property type="entry name" value="3-oxoacyl-[acyl-carrier-protein] synthase 2"/>
    <property type="match status" value="1"/>
</dbReference>
<dbReference type="PANTHER" id="PTHR11712">
    <property type="entry name" value="POLYKETIDE SYNTHASE-RELATED"/>
    <property type="match status" value="1"/>
</dbReference>
<dbReference type="Pfam" id="PF00109">
    <property type="entry name" value="ketoacyl-synt"/>
    <property type="match status" value="1"/>
</dbReference>
<dbReference type="InterPro" id="IPR000794">
    <property type="entry name" value="Beta-ketoacyl_synthase"/>
</dbReference>
<feature type="active site" description="For beta-ketoacyl synthase activity" evidence="15">
    <location>
        <position position="169"/>
    </location>
</feature>
<gene>
    <name evidence="18" type="ORF">BJ970_000436</name>
</gene>
<dbReference type="PROSITE" id="PS52004">
    <property type="entry name" value="KS3_2"/>
    <property type="match status" value="1"/>
</dbReference>
<evidence type="ECO:0000256" key="6">
    <source>
        <dbReference type="ARBA" id="ARBA00022679"/>
    </source>
</evidence>
<dbReference type="NCBIfam" id="NF005589">
    <property type="entry name" value="PRK07314.1"/>
    <property type="match status" value="1"/>
</dbReference>
<dbReference type="Pfam" id="PF02801">
    <property type="entry name" value="Ketoacyl-synt_C"/>
    <property type="match status" value="1"/>
</dbReference>
<feature type="domain" description="Ketosynthase family 3 (KS3)" evidence="17">
    <location>
        <begin position="2"/>
        <end position="413"/>
    </location>
</feature>
<evidence type="ECO:0000256" key="1">
    <source>
        <dbReference type="ARBA" id="ARBA00005194"/>
    </source>
</evidence>
<evidence type="ECO:0000256" key="16">
    <source>
        <dbReference type="RuleBase" id="RU003694"/>
    </source>
</evidence>
<keyword evidence="9 14" id="KW-0275">Fatty acid biosynthesis</keyword>
<dbReference type="InterPro" id="IPR016039">
    <property type="entry name" value="Thiolase-like"/>
</dbReference>
<evidence type="ECO:0000256" key="14">
    <source>
        <dbReference type="PIRNR" id="PIRNR000447"/>
    </source>
</evidence>
<organism evidence="18 19">
    <name type="scientific">Saccharopolyspora phatthalungensis</name>
    <dbReference type="NCBI Taxonomy" id="664693"/>
    <lineage>
        <taxon>Bacteria</taxon>
        <taxon>Bacillati</taxon>
        <taxon>Actinomycetota</taxon>
        <taxon>Actinomycetes</taxon>
        <taxon>Pseudonocardiales</taxon>
        <taxon>Pseudonocardiaceae</taxon>
        <taxon>Saccharopolyspora</taxon>
    </lineage>
</organism>
<dbReference type="InterPro" id="IPR017568">
    <property type="entry name" value="3-oxoacyl-ACP_synth-2"/>
</dbReference>
<dbReference type="CDD" id="cd00834">
    <property type="entry name" value="KAS_I_II"/>
    <property type="match status" value="1"/>
</dbReference>
<keyword evidence="5 14" id="KW-0444">Lipid biosynthesis</keyword>
<evidence type="ECO:0000256" key="13">
    <source>
        <dbReference type="ARBA" id="ARBA00047659"/>
    </source>
</evidence>
<dbReference type="AlphaFoldDB" id="A0A840PRG9"/>
<dbReference type="FunFam" id="3.40.47.10:FF:000029">
    <property type="entry name" value="3-oxoacyl-[acyl-carrier-protein] synthase 1"/>
    <property type="match status" value="1"/>
</dbReference>
<proteinExistence type="inferred from homology"/>
<evidence type="ECO:0000256" key="3">
    <source>
        <dbReference type="ARBA" id="ARBA00012356"/>
    </source>
</evidence>
<dbReference type="UniPathway" id="UPA00094"/>